<dbReference type="AlphaFoldDB" id="A0A1C7LSN6"/>
<keyword evidence="2" id="KW-1185">Reference proteome</keyword>
<evidence type="ECO:0000313" key="2">
    <source>
        <dbReference type="Proteomes" id="UP000092993"/>
    </source>
</evidence>
<protein>
    <submittedName>
        <fullName evidence="1">Uncharacterized protein</fullName>
    </submittedName>
</protein>
<dbReference type="Proteomes" id="UP000092993">
    <property type="component" value="Unassembled WGS sequence"/>
</dbReference>
<evidence type="ECO:0000313" key="1">
    <source>
        <dbReference type="EMBL" id="OBZ67692.1"/>
    </source>
</evidence>
<proteinExistence type="predicted"/>
<dbReference type="EMBL" id="LUGG01000023">
    <property type="protein sequence ID" value="OBZ67692.1"/>
    <property type="molecule type" value="Genomic_DNA"/>
</dbReference>
<reference evidence="1 2" key="1">
    <citation type="submission" date="2016-03" db="EMBL/GenBank/DDBJ databases">
        <title>Whole genome sequencing of Grifola frondosa 9006-11.</title>
        <authorList>
            <person name="Min B."/>
            <person name="Park H."/>
            <person name="Kim J.-G."/>
            <person name="Cho H."/>
            <person name="Oh Y.-L."/>
            <person name="Kong W.-S."/>
            <person name="Choi I.-G."/>
        </authorList>
    </citation>
    <scope>NUCLEOTIDE SEQUENCE [LARGE SCALE GENOMIC DNA]</scope>
    <source>
        <strain evidence="1 2">9006-11</strain>
    </source>
</reference>
<sequence length="116" mass="13030">MFWANVNTLQTPDQAASLQWTQLINDELEAGPPYTRNTLGAILIIPSEYRIRASRARNVLICCASPIARLNRNHIMLTLGWGFPTDPDPEHSVLRNVADARPLYIVIDSSIWSLTT</sequence>
<comment type="caution">
    <text evidence="1">The sequence shown here is derived from an EMBL/GenBank/DDBJ whole genome shotgun (WGS) entry which is preliminary data.</text>
</comment>
<organism evidence="1 2">
    <name type="scientific">Grifola frondosa</name>
    <name type="common">Maitake</name>
    <name type="synonym">Polyporus frondosus</name>
    <dbReference type="NCBI Taxonomy" id="5627"/>
    <lineage>
        <taxon>Eukaryota</taxon>
        <taxon>Fungi</taxon>
        <taxon>Dikarya</taxon>
        <taxon>Basidiomycota</taxon>
        <taxon>Agaricomycotina</taxon>
        <taxon>Agaricomycetes</taxon>
        <taxon>Polyporales</taxon>
        <taxon>Grifolaceae</taxon>
        <taxon>Grifola</taxon>
    </lineage>
</organism>
<name>A0A1C7LSN6_GRIFR</name>
<accession>A0A1C7LSN6</accession>
<gene>
    <name evidence="1" type="ORF">A0H81_12365</name>
</gene>